<organism evidence="1 2">
    <name type="scientific">Citrobacter amalonaticus</name>
    <dbReference type="NCBI Taxonomy" id="35703"/>
    <lineage>
        <taxon>Bacteria</taxon>
        <taxon>Pseudomonadati</taxon>
        <taxon>Pseudomonadota</taxon>
        <taxon>Gammaproteobacteria</taxon>
        <taxon>Enterobacterales</taxon>
        <taxon>Enterobacteriaceae</taxon>
        <taxon>Citrobacter</taxon>
    </lineage>
</organism>
<sequence length="68" mass="7697">MSRNTVEAKRAILQAQPGKKYHYHNDSGDLIEAYYAAYMAQYHPEIRFDEHEGYALAQSAAIKAAKHG</sequence>
<gene>
    <name evidence="1" type="ORF">CITRO92_4199</name>
</gene>
<evidence type="ECO:0000313" key="1">
    <source>
        <dbReference type="EMBL" id="SBA20697.1"/>
    </source>
</evidence>
<dbReference type="EMBL" id="LT556085">
    <property type="protein sequence ID" value="SBA20697.1"/>
    <property type="molecule type" value="Genomic_DNA"/>
</dbReference>
<evidence type="ECO:0000313" key="2">
    <source>
        <dbReference type="Proteomes" id="UP000245995"/>
    </source>
</evidence>
<reference evidence="1 2" key="1">
    <citation type="submission" date="2016-04" db="EMBL/GenBank/DDBJ databases">
        <authorList>
            <person name="Regsiter A."/>
            <person name="William W."/>
        </authorList>
    </citation>
    <scope>NUCLEOTIDE SEQUENCE [LARGE SCALE GENOMIC DNA]</scope>
    <source>
        <strain evidence="1 2">92</strain>
    </source>
</reference>
<dbReference type="RefSeq" id="WP_109740391.1">
    <property type="nucleotide sequence ID" value="NZ_LT556085.1"/>
</dbReference>
<dbReference type="AlphaFoldDB" id="A0AAX2BNT3"/>
<dbReference type="Proteomes" id="UP000245995">
    <property type="component" value="Chromosome CITRO92"/>
</dbReference>
<proteinExistence type="predicted"/>
<protein>
    <submittedName>
        <fullName evidence="1">Uncharacterized protein</fullName>
    </submittedName>
</protein>
<name>A0AAX2BNT3_CITAM</name>
<accession>A0AAX2BNT3</accession>